<dbReference type="RefSeq" id="WP_284875271.1">
    <property type="nucleotide sequence ID" value="NZ_CP126970.1"/>
</dbReference>
<dbReference type="InterPro" id="IPR050229">
    <property type="entry name" value="GlpE_sulfurtransferase"/>
</dbReference>
<evidence type="ECO:0000313" key="3">
    <source>
        <dbReference type="Proteomes" id="UP001238805"/>
    </source>
</evidence>
<gene>
    <name evidence="2" type="ORF">QP029_02355</name>
</gene>
<dbReference type="SMART" id="SM00450">
    <property type="entry name" value="RHOD"/>
    <property type="match status" value="1"/>
</dbReference>
<proteinExistence type="predicted"/>
<dbReference type="Pfam" id="PF00581">
    <property type="entry name" value="Rhodanese"/>
    <property type="match status" value="1"/>
</dbReference>
<dbReference type="CDD" id="cd00158">
    <property type="entry name" value="RHOD"/>
    <property type="match status" value="1"/>
</dbReference>
<dbReference type="Gene3D" id="3.40.250.10">
    <property type="entry name" value="Rhodanese-like domain"/>
    <property type="match status" value="1"/>
</dbReference>
<evidence type="ECO:0000313" key="2">
    <source>
        <dbReference type="EMBL" id="WIM70691.1"/>
    </source>
</evidence>
<dbReference type="PROSITE" id="PS50206">
    <property type="entry name" value="RHODANESE_3"/>
    <property type="match status" value="1"/>
</dbReference>
<dbReference type="PANTHER" id="PTHR43031:SF18">
    <property type="entry name" value="RHODANESE-RELATED SULFURTRANSFERASES"/>
    <property type="match status" value="1"/>
</dbReference>
<evidence type="ECO:0000259" key="1">
    <source>
        <dbReference type="PROSITE" id="PS50206"/>
    </source>
</evidence>
<dbReference type="EMBL" id="CP126970">
    <property type="protein sequence ID" value="WIM70691.1"/>
    <property type="molecule type" value="Genomic_DNA"/>
</dbReference>
<organism evidence="2 3">
    <name type="scientific">Corynebacterium suedekumii</name>
    <dbReference type="NCBI Taxonomy" id="3049801"/>
    <lineage>
        <taxon>Bacteria</taxon>
        <taxon>Bacillati</taxon>
        <taxon>Actinomycetota</taxon>
        <taxon>Actinomycetes</taxon>
        <taxon>Mycobacteriales</taxon>
        <taxon>Corynebacteriaceae</taxon>
        <taxon>Corynebacterium</taxon>
    </lineage>
</organism>
<protein>
    <submittedName>
        <fullName evidence="2">Rhodanese-like domain-containing protein</fullName>
    </submittedName>
</protein>
<dbReference type="InterPro" id="IPR001763">
    <property type="entry name" value="Rhodanese-like_dom"/>
</dbReference>
<dbReference type="InterPro" id="IPR036873">
    <property type="entry name" value="Rhodanese-like_dom_sf"/>
</dbReference>
<dbReference type="PANTHER" id="PTHR43031">
    <property type="entry name" value="FAD-DEPENDENT OXIDOREDUCTASE"/>
    <property type="match status" value="1"/>
</dbReference>
<dbReference type="Proteomes" id="UP001238805">
    <property type="component" value="Chromosome"/>
</dbReference>
<keyword evidence="3" id="KW-1185">Reference proteome</keyword>
<reference evidence="2 3" key="1">
    <citation type="submission" date="2023-05" db="EMBL/GenBank/DDBJ databases">
        <title>Corynebacterium suedekumii sp. nov. and Corynebacterium breve sp. nov. isolated from raw cow's milk.</title>
        <authorList>
            <person name="Baer M.K."/>
            <person name="Mehl L."/>
            <person name="Hellmuth R."/>
            <person name="Marke G."/>
            <person name="Lipski A."/>
        </authorList>
    </citation>
    <scope>NUCLEOTIDE SEQUENCE [LARGE SCALE GENOMIC DNA]</scope>
    <source>
        <strain evidence="2 3">LM112</strain>
    </source>
</reference>
<feature type="domain" description="Rhodanese" evidence="1">
    <location>
        <begin position="9"/>
        <end position="97"/>
    </location>
</feature>
<sequence>MKNVSVQDVPSDAQLIDCREDNEWNVDHAAGAVHIPLSEFVSRIDEIDLDRDVYLICKAGGRSLQAAEYLEQVKGITPVNVEGGTDAWREAGLPMEH</sequence>
<dbReference type="SUPFAM" id="SSF52821">
    <property type="entry name" value="Rhodanese/Cell cycle control phosphatase"/>
    <property type="match status" value="1"/>
</dbReference>
<accession>A0ABY8VM20</accession>
<name>A0ABY8VM20_9CORY</name>